<dbReference type="PANTHER" id="PTHR21600">
    <property type="entry name" value="MITOCHONDRIAL RNA PSEUDOURIDINE SYNTHASE"/>
    <property type="match status" value="1"/>
</dbReference>
<comment type="similarity">
    <text evidence="1">Belongs to the pseudouridine synthase RluA family.</text>
</comment>
<dbReference type="PANTHER" id="PTHR21600:SF87">
    <property type="entry name" value="RNA PSEUDOURIDYLATE SYNTHASE DOMAIN-CONTAINING PROTEIN 1"/>
    <property type="match status" value="1"/>
</dbReference>
<dbReference type="GO" id="GO:0003723">
    <property type="term" value="F:RNA binding"/>
    <property type="evidence" value="ECO:0007669"/>
    <property type="project" value="InterPro"/>
</dbReference>
<dbReference type="InterPro" id="IPR006145">
    <property type="entry name" value="PsdUridine_synth_RsuA/RluA"/>
</dbReference>
<dbReference type="InterPro" id="IPR006224">
    <property type="entry name" value="PsdUridine_synth_RluA-like_CS"/>
</dbReference>
<name>A0A1T1H9G1_OCELI</name>
<evidence type="ECO:0000313" key="3">
    <source>
        <dbReference type="EMBL" id="OOV86347.1"/>
    </source>
</evidence>
<protein>
    <recommendedName>
        <fullName evidence="2">Pseudouridine synthase RsuA/RluA-like domain-containing protein</fullName>
    </recommendedName>
</protein>
<proteinExistence type="inferred from homology"/>
<gene>
    <name evidence="3" type="ORF">BTA35_0214145</name>
</gene>
<dbReference type="InterPro" id="IPR020103">
    <property type="entry name" value="PsdUridine_synth_cat_dom_sf"/>
</dbReference>
<feature type="domain" description="Pseudouridine synthase RsuA/RluA-like" evidence="2">
    <location>
        <begin position="16"/>
        <end position="158"/>
    </location>
</feature>
<dbReference type="PROSITE" id="PS01129">
    <property type="entry name" value="PSI_RLU"/>
    <property type="match status" value="1"/>
</dbReference>
<dbReference type="STRING" id="966.BTA35_0214145"/>
<evidence type="ECO:0000313" key="4">
    <source>
        <dbReference type="Proteomes" id="UP000190064"/>
    </source>
</evidence>
<dbReference type="SUPFAM" id="SSF55120">
    <property type="entry name" value="Pseudouridine synthase"/>
    <property type="match status" value="1"/>
</dbReference>
<accession>A0A1T1H9G1</accession>
<dbReference type="Pfam" id="PF00849">
    <property type="entry name" value="PseudoU_synth_2"/>
    <property type="match status" value="1"/>
</dbReference>
<reference evidence="3" key="1">
    <citation type="submission" date="2017-02" db="EMBL/GenBank/DDBJ databases">
        <title>Draft Genome Sequence of the Salt Water Bacterium Oceanospirillum linum ATCC 11336.</title>
        <authorList>
            <person name="Trachtenberg A.M."/>
            <person name="Carney J.G."/>
            <person name="Linnane J.D."/>
            <person name="Rheaume B.A."/>
            <person name="Pitts N.L."/>
            <person name="Mykles D.L."/>
            <person name="Maclea K.S."/>
        </authorList>
    </citation>
    <scope>NUCLEOTIDE SEQUENCE [LARGE SCALE GENOMIC DNA]</scope>
    <source>
        <strain evidence="3">ATCC 11336</strain>
    </source>
</reference>
<sequence length="237" mass="26697">MNEPHDFTLIAQNKAFVVINKSPGVDVHRDGQEAGITEKVSEALGGMKLYLVHRLDKVTSGLMILAKDAATCAELAELFRERKVNKYYLAVSARKPAKKQGWIIGDMARSRRGSWKLTSSKQNPAVTQFFSCSLKPGYRAFLLKPRTGKTHQLRVALKSIGAPICGDALYDDAVLASTEKQTYLHAYQLHFKWQGELHHYSAWPHKGEHFTTDDFSRLRDVWSEPDGLTWPKTKGLV</sequence>
<evidence type="ECO:0000259" key="2">
    <source>
        <dbReference type="Pfam" id="PF00849"/>
    </source>
</evidence>
<keyword evidence="4" id="KW-1185">Reference proteome</keyword>
<dbReference type="Proteomes" id="UP000190064">
    <property type="component" value="Unassembled WGS sequence"/>
</dbReference>
<dbReference type="GO" id="GO:0000455">
    <property type="term" value="P:enzyme-directed rRNA pseudouridine synthesis"/>
    <property type="evidence" value="ECO:0007669"/>
    <property type="project" value="TreeGrafter"/>
</dbReference>
<organism evidence="3 4">
    <name type="scientific">Oceanospirillum linum</name>
    <dbReference type="NCBI Taxonomy" id="966"/>
    <lineage>
        <taxon>Bacteria</taxon>
        <taxon>Pseudomonadati</taxon>
        <taxon>Pseudomonadota</taxon>
        <taxon>Gammaproteobacteria</taxon>
        <taxon>Oceanospirillales</taxon>
        <taxon>Oceanospirillaceae</taxon>
        <taxon>Oceanospirillum</taxon>
    </lineage>
</organism>
<dbReference type="Gene3D" id="3.30.2350.10">
    <property type="entry name" value="Pseudouridine synthase"/>
    <property type="match status" value="1"/>
</dbReference>
<dbReference type="GO" id="GO:0009982">
    <property type="term" value="F:pseudouridine synthase activity"/>
    <property type="evidence" value="ECO:0007669"/>
    <property type="project" value="InterPro"/>
</dbReference>
<dbReference type="CDD" id="cd02869">
    <property type="entry name" value="PseudoU_synth_RluA_like"/>
    <property type="match status" value="1"/>
</dbReference>
<evidence type="ECO:0000256" key="1">
    <source>
        <dbReference type="ARBA" id="ARBA00010876"/>
    </source>
</evidence>
<dbReference type="RefSeq" id="WP_078320464.1">
    <property type="nucleotide sequence ID" value="NZ_FXTS01000008.1"/>
</dbReference>
<dbReference type="InterPro" id="IPR006508">
    <property type="entry name" value="PsdUridine_synth_RluA-like"/>
</dbReference>
<comment type="caution">
    <text evidence="3">The sequence shown here is derived from an EMBL/GenBank/DDBJ whole genome shotgun (WGS) entry which is preliminary data.</text>
</comment>
<dbReference type="InterPro" id="IPR050188">
    <property type="entry name" value="RluA_PseudoU_synthase"/>
</dbReference>
<dbReference type="AlphaFoldDB" id="A0A1T1H9G1"/>
<dbReference type="GO" id="GO:0140098">
    <property type="term" value="F:catalytic activity, acting on RNA"/>
    <property type="evidence" value="ECO:0007669"/>
    <property type="project" value="UniProtKB-ARBA"/>
</dbReference>
<dbReference type="NCBIfam" id="TIGR01621">
    <property type="entry name" value="RluA-like"/>
    <property type="match status" value="1"/>
</dbReference>
<dbReference type="EMBL" id="MTSD02000007">
    <property type="protein sequence ID" value="OOV86347.1"/>
    <property type="molecule type" value="Genomic_DNA"/>
</dbReference>